<name>A0A8J9YCP7_9NEOP</name>
<accession>A0A8J9YCP7</accession>
<sequence length="44" mass="4977">MSPHHEQKCGNRFIGLVLAKTGRQGRQAVFTTSGRLRSWPLLQI</sequence>
<proteinExistence type="predicted"/>
<dbReference type="AlphaFoldDB" id="A0A8J9YCP7"/>
<protein>
    <submittedName>
        <fullName evidence="1">Uncharacterized protein</fullName>
    </submittedName>
</protein>
<evidence type="ECO:0000313" key="2">
    <source>
        <dbReference type="Proteomes" id="UP000838878"/>
    </source>
</evidence>
<evidence type="ECO:0000313" key="1">
    <source>
        <dbReference type="EMBL" id="CAH0725864.1"/>
    </source>
</evidence>
<feature type="non-terminal residue" evidence="1">
    <location>
        <position position="44"/>
    </location>
</feature>
<gene>
    <name evidence="1" type="ORF">BINO364_LOCUS11401</name>
</gene>
<keyword evidence="2" id="KW-1185">Reference proteome</keyword>
<dbReference type="Proteomes" id="UP000838878">
    <property type="component" value="Chromosome 5"/>
</dbReference>
<organism evidence="1 2">
    <name type="scientific">Brenthis ino</name>
    <name type="common">lesser marbled fritillary</name>
    <dbReference type="NCBI Taxonomy" id="405034"/>
    <lineage>
        <taxon>Eukaryota</taxon>
        <taxon>Metazoa</taxon>
        <taxon>Ecdysozoa</taxon>
        <taxon>Arthropoda</taxon>
        <taxon>Hexapoda</taxon>
        <taxon>Insecta</taxon>
        <taxon>Pterygota</taxon>
        <taxon>Neoptera</taxon>
        <taxon>Endopterygota</taxon>
        <taxon>Lepidoptera</taxon>
        <taxon>Glossata</taxon>
        <taxon>Ditrysia</taxon>
        <taxon>Papilionoidea</taxon>
        <taxon>Nymphalidae</taxon>
        <taxon>Heliconiinae</taxon>
        <taxon>Argynnini</taxon>
        <taxon>Brenthis</taxon>
    </lineage>
</organism>
<reference evidence="1" key="1">
    <citation type="submission" date="2021-12" db="EMBL/GenBank/DDBJ databases">
        <authorList>
            <person name="Martin H S."/>
        </authorList>
    </citation>
    <scope>NUCLEOTIDE SEQUENCE</scope>
</reference>
<dbReference type="EMBL" id="OV170225">
    <property type="protein sequence ID" value="CAH0725864.1"/>
    <property type="molecule type" value="Genomic_DNA"/>
</dbReference>